<dbReference type="Proteomes" id="UP000285517">
    <property type="component" value="Chromosome"/>
</dbReference>
<keyword evidence="3 5" id="KW-0663">Pyridoxal phosphate</keyword>
<dbReference type="InterPro" id="IPR029066">
    <property type="entry name" value="PLP-binding_barrel"/>
</dbReference>
<dbReference type="GO" id="GO:0030632">
    <property type="term" value="P:D-alanine biosynthetic process"/>
    <property type="evidence" value="ECO:0007669"/>
    <property type="project" value="UniProtKB-UniRule"/>
</dbReference>
<keyword evidence="10" id="KW-1185">Reference proteome</keyword>
<feature type="binding site" evidence="5 7">
    <location>
        <position position="136"/>
    </location>
    <ligand>
        <name>substrate</name>
    </ligand>
</feature>
<comment type="function">
    <text evidence="5">Catalyzes the interconversion of L-alanine and D-alanine. May also act on other amino acids.</text>
</comment>
<dbReference type="OrthoDB" id="9801978at2"/>
<dbReference type="RefSeq" id="WP_128250810.1">
    <property type="nucleotide sequence ID" value="NZ_CP034951.1"/>
</dbReference>
<dbReference type="FunFam" id="3.20.20.10:FF:000002">
    <property type="entry name" value="Alanine racemase"/>
    <property type="match status" value="1"/>
</dbReference>
<organism evidence="9 10">
    <name type="scientific">Aequorivita ciconiae</name>
    <dbReference type="NCBI Taxonomy" id="2494375"/>
    <lineage>
        <taxon>Bacteria</taxon>
        <taxon>Pseudomonadati</taxon>
        <taxon>Bacteroidota</taxon>
        <taxon>Flavobacteriia</taxon>
        <taxon>Flavobacteriales</taxon>
        <taxon>Flavobacteriaceae</taxon>
        <taxon>Aequorivita</taxon>
    </lineage>
</organism>
<reference evidence="9 10" key="1">
    <citation type="submission" date="2019-01" db="EMBL/GenBank/DDBJ databases">
        <title>Complete genome sequencing of Aequorivita sp. H23M31.</title>
        <authorList>
            <person name="Bae J.-W."/>
        </authorList>
    </citation>
    <scope>NUCLEOTIDE SEQUENCE [LARGE SCALE GENOMIC DNA]</scope>
    <source>
        <strain evidence="9 10">H23M31</strain>
    </source>
</reference>
<comment type="similarity">
    <text evidence="5">Belongs to the alanine racemase family.</text>
</comment>
<evidence type="ECO:0000256" key="7">
    <source>
        <dbReference type="PIRSR" id="PIRSR600821-52"/>
    </source>
</evidence>
<dbReference type="EC" id="5.1.1.1" evidence="5"/>
<dbReference type="NCBIfam" id="TIGR00492">
    <property type="entry name" value="alr"/>
    <property type="match status" value="1"/>
</dbReference>
<comment type="cofactor">
    <cofactor evidence="2 5 6">
        <name>pyridoxal 5'-phosphate</name>
        <dbReference type="ChEBI" id="CHEBI:597326"/>
    </cofactor>
</comment>
<feature type="modified residue" description="N6-(pyridoxal phosphate)lysine" evidence="5 6">
    <location>
        <position position="38"/>
    </location>
</feature>
<name>A0A410G5H6_9FLAO</name>
<proteinExistence type="inferred from homology"/>
<protein>
    <recommendedName>
        <fullName evidence="5">Alanine racemase</fullName>
        <ecNumber evidence="5">5.1.1.1</ecNumber>
    </recommendedName>
</protein>
<dbReference type="KEGG" id="aev:EI546_12255"/>
<dbReference type="InterPro" id="IPR011079">
    <property type="entry name" value="Ala_racemase_C"/>
</dbReference>
<evidence type="ECO:0000256" key="5">
    <source>
        <dbReference type="HAMAP-Rule" id="MF_01201"/>
    </source>
</evidence>
<dbReference type="PANTHER" id="PTHR30511">
    <property type="entry name" value="ALANINE RACEMASE"/>
    <property type="match status" value="1"/>
</dbReference>
<dbReference type="PANTHER" id="PTHR30511:SF0">
    <property type="entry name" value="ALANINE RACEMASE, CATABOLIC-RELATED"/>
    <property type="match status" value="1"/>
</dbReference>
<evidence type="ECO:0000313" key="10">
    <source>
        <dbReference type="Proteomes" id="UP000285517"/>
    </source>
</evidence>
<dbReference type="Pfam" id="PF00842">
    <property type="entry name" value="Ala_racemase_C"/>
    <property type="match status" value="1"/>
</dbReference>
<evidence type="ECO:0000256" key="1">
    <source>
        <dbReference type="ARBA" id="ARBA00000316"/>
    </source>
</evidence>
<evidence type="ECO:0000256" key="4">
    <source>
        <dbReference type="ARBA" id="ARBA00023235"/>
    </source>
</evidence>
<keyword evidence="4 5" id="KW-0413">Isomerase</keyword>
<dbReference type="HAMAP" id="MF_01201">
    <property type="entry name" value="Ala_racemase"/>
    <property type="match status" value="1"/>
</dbReference>
<evidence type="ECO:0000256" key="6">
    <source>
        <dbReference type="PIRSR" id="PIRSR600821-50"/>
    </source>
</evidence>
<dbReference type="GO" id="GO:0005829">
    <property type="term" value="C:cytosol"/>
    <property type="evidence" value="ECO:0007669"/>
    <property type="project" value="TreeGrafter"/>
</dbReference>
<dbReference type="GO" id="GO:0030170">
    <property type="term" value="F:pyridoxal phosphate binding"/>
    <property type="evidence" value="ECO:0007669"/>
    <property type="project" value="UniProtKB-UniRule"/>
</dbReference>
<comment type="pathway">
    <text evidence="5">Amino-acid biosynthesis; D-alanine biosynthesis; D-alanine from L-alanine: step 1/1.</text>
</comment>
<feature type="active site" description="Proton acceptor; specific for D-alanine" evidence="5">
    <location>
        <position position="38"/>
    </location>
</feature>
<dbReference type="Pfam" id="PF01168">
    <property type="entry name" value="Ala_racemase_N"/>
    <property type="match status" value="1"/>
</dbReference>
<sequence>MPKATDTILEIDLNALDNNFKYLTSKIAPDTMVLAVVKAYAYGNDSIAIAKELETLNVDYFAVAYTGEGVVLRDGAIKTPILVLHPVPTNFEEIIDRCLEPSIYSQKILREFIAVAEAKGQNDYPIHLKFNTGLNRLGFESHQISFISEELSKTSCVKVKSVFSHLAASEDLNEKEFTEQQISNFTKMSSDLINALGYRPLLHCTNTSGILNYPEAHFDMVRTGIGLYGYGNDKKYNKYLKPIGTLKTVISQIHSIVKGESVGYNRGFFAERPTRSATLPIGHADGIPRSYGKGKGWVTIHGKKAPIIGNVCMDMIMVDVTDIECEEGDEVIVFGPSVTAEELSAAINSISYELITAVSQRVQRVICRK</sequence>
<dbReference type="PRINTS" id="PR00992">
    <property type="entry name" value="ALARACEMASE"/>
</dbReference>
<feature type="active site" description="Proton acceptor; specific for L-alanine" evidence="5">
    <location>
        <position position="264"/>
    </location>
</feature>
<dbReference type="Gene3D" id="3.20.20.10">
    <property type="entry name" value="Alanine racemase"/>
    <property type="match status" value="1"/>
</dbReference>
<dbReference type="SMART" id="SM01005">
    <property type="entry name" value="Ala_racemase_C"/>
    <property type="match status" value="1"/>
</dbReference>
<dbReference type="EMBL" id="CP034951">
    <property type="protein sequence ID" value="QAA82445.1"/>
    <property type="molecule type" value="Genomic_DNA"/>
</dbReference>
<dbReference type="GO" id="GO:0008784">
    <property type="term" value="F:alanine racemase activity"/>
    <property type="evidence" value="ECO:0007669"/>
    <property type="project" value="UniProtKB-UniRule"/>
</dbReference>
<evidence type="ECO:0000256" key="3">
    <source>
        <dbReference type="ARBA" id="ARBA00022898"/>
    </source>
</evidence>
<feature type="domain" description="Alanine racemase C-terminal" evidence="8">
    <location>
        <begin position="243"/>
        <end position="367"/>
    </location>
</feature>
<evidence type="ECO:0000256" key="2">
    <source>
        <dbReference type="ARBA" id="ARBA00001933"/>
    </source>
</evidence>
<dbReference type="AlphaFoldDB" id="A0A410G5H6"/>
<dbReference type="UniPathway" id="UPA00042">
    <property type="reaction ID" value="UER00497"/>
</dbReference>
<comment type="catalytic activity">
    <reaction evidence="1 5">
        <text>L-alanine = D-alanine</text>
        <dbReference type="Rhea" id="RHEA:20249"/>
        <dbReference type="ChEBI" id="CHEBI:57416"/>
        <dbReference type="ChEBI" id="CHEBI:57972"/>
        <dbReference type="EC" id="5.1.1.1"/>
    </reaction>
</comment>
<dbReference type="SUPFAM" id="SSF51419">
    <property type="entry name" value="PLP-binding barrel"/>
    <property type="match status" value="1"/>
</dbReference>
<dbReference type="SUPFAM" id="SSF50621">
    <property type="entry name" value="Alanine racemase C-terminal domain-like"/>
    <property type="match status" value="1"/>
</dbReference>
<dbReference type="CDD" id="cd00430">
    <property type="entry name" value="PLPDE_III_AR"/>
    <property type="match status" value="1"/>
</dbReference>
<dbReference type="InterPro" id="IPR001608">
    <property type="entry name" value="Ala_racemase_N"/>
</dbReference>
<gene>
    <name evidence="9" type="primary">alr</name>
    <name evidence="9" type="ORF">EI546_12255</name>
</gene>
<dbReference type="InterPro" id="IPR000821">
    <property type="entry name" value="Ala_racemase"/>
</dbReference>
<evidence type="ECO:0000259" key="8">
    <source>
        <dbReference type="SMART" id="SM01005"/>
    </source>
</evidence>
<evidence type="ECO:0000313" key="9">
    <source>
        <dbReference type="EMBL" id="QAA82445.1"/>
    </source>
</evidence>
<feature type="binding site" evidence="5 7">
    <location>
        <position position="313"/>
    </location>
    <ligand>
        <name>substrate</name>
    </ligand>
</feature>
<dbReference type="Gene3D" id="2.40.37.10">
    <property type="entry name" value="Lyase, Ornithine Decarboxylase, Chain A, domain 1"/>
    <property type="match status" value="1"/>
</dbReference>
<dbReference type="InterPro" id="IPR009006">
    <property type="entry name" value="Ala_racemase/Decarboxylase_C"/>
</dbReference>
<accession>A0A410G5H6</accession>